<accession>A0A1Y2ICZ5</accession>
<evidence type="ECO:0000256" key="5">
    <source>
        <dbReference type="ARBA" id="ARBA00023002"/>
    </source>
</evidence>
<dbReference type="PROSITE" id="PS00086">
    <property type="entry name" value="CYTOCHROME_P450"/>
    <property type="match status" value="1"/>
</dbReference>
<name>A0A1Y2ICZ5_TRAC3</name>
<evidence type="ECO:0000313" key="12">
    <source>
        <dbReference type="EMBL" id="OSC98998.1"/>
    </source>
</evidence>
<dbReference type="InterPro" id="IPR036396">
    <property type="entry name" value="Cyt_P450_sf"/>
</dbReference>
<evidence type="ECO:0000256" key="11">
    <source>
        <dbReference type="SAM" id="Phobius"/>
    </source>
</evidence>
<evidence type="ECO:0000256" key="6">
    <source>
        <dbReference type="ARBA" id="ARBA00023004"/>
    </source>
</evidence>
<keyword evidence="6 8" id="KW-0408">Iron</keyword>
<keyword evidence="5 9" id="KW-0560">Oxidoreductase</keyword>
<dbReference type="InterPro" id="IPR047146">
    <property type="entry name" value="Cyt_P450_E_CYP52_fungi"/>
</dbReference>
<keyword evidence="11" id="KW-0472">Membrane</keyword>
<dbReference type="GO" id="GO:0005506">
    <property type="term" value="F:iron ion binding"/>
    <property type="evidence" value="ECO:0007669"/>
    <property type="project" value="InterPro"/>
</dbReference>
<dbReference type="InterPro" id="IPR017972">
    <property type="entry name" value="Cyt_P450_CS"/>
</dbReference>
<keyword evidence="7 9" id="KW-0503">Monooxygenase</keyword>
<evidence type="ECO:0000256" key="10">
    <source>
        <dbReference type="SAM" id="MobiDB-lite"/>
    </source>
</evidence>
<feature type="transmembrane region" description="Helical" evidence="11">
    <location>
        <begin position="20"/>
        <end position="39"/>
    </location>
</feature>
<dbReference type="PANTHER" id="PTHR24287">
    <property type="entry name" value="P450, PUTATIVE (EUROFUNG)-RELATED"/>
    <property type="match status" value="1"/>
</dbReference>
<feature type="transmembrane region" description="Helical" evidence="11">
    <location>
        <begin position="45"/>
        <end position="66"/>
    </location>
</feature>
<evidence type="ECO:0000256" key="3">
    <source>
        <dbReference type="ARBA" id="ARBA00022617"/>
    </source>
</evidence>
<protein>
    <submittedName>
        <fullName evidence="12">Cytochrome P450 monooxygenase pc-3</fullName>
    </submittedName>
</protein>
<dbReference type="GO" id="GO:0016705">
    <property type="term" value="F:oxidoreductase activity, acting on paired donors, with incorporation or reduction of molecular oxygen"/>
    <property type="evidence" value="ECO:0007669"/>
    <property type="project" value="InterPro"/>
</dbReference>
<evidence type="ECO:0000256" key="1">
    <source>
        <dbReference type="ARBA" id="ARBA00001971"/>
    </source>
</evidence>
<dbReference type="OrthoDB" id="1470350at2759"/>
<dbReference type="InterPro" id="IPR002401">
    <property type="entry name" value="Cyt_P450_E_grp-I"/>
</dbReference>
<dbReference type="PANTHER" id="PTHR24287:SF1">
    <property type="entry name" value="P450, PUTATIVE (EUROFUNG)-RELATED"/>
    <property type="match status" value="1"/>
</dbReference>
<evidence type="ECO:0000256" key="9">
    <source>
        <dbReference type="RuleBase" id="RU000461"/>
    </source>
</evidence>
<keyword evidence="3 8" id="KW-0349">Heme</keyword>
<dbReference type="PRINTS" id="PR00385">
    <property type="entry name" value="P450"/>
</dbReference>
<dbReference type="CDD" id="cd11063">
    <property type="entry name" value="CYP52"/>
    <property type="match status" value="1"/>
</dbReference>
<keyword evidence="4 8" id="KW-0479">Metal-binding</keyword>
<organism evidence="12 13">
    <name type="scientific">Trametes coccinea (strain BRFM310)</name>
    <name type="common">Pycnoporus coccineus</name>
    <dbReference type="NCBI Taxonomy" id="1353009"/>
    <lineage>
        <taxon>Eukaryota</taxon>
        <taxon>Fungi</taxon>
        <taxon>Dikarya</taxon>
        <taxon>Basidiomycota</taxon>
        <taxon>Agaricomycotina</taxon>
        <taxon>Agaricomycetes</taxon>
        <taxon>Polyporales</taxon>
        <taxon>Polyporaceae</taxon>
        <taxon>Trametes</taxon>
    </lineage>
</organism>
<dbReference type="Gene3D" id="1.10.630.10">
    <property type="entry name" value="Cytochrome P450"/>
    <property type="match status" value="1"/>
</dbReference>
<reference evidence="12 13" key="1">
    <citation type="journal article" date="2015" name="Biotechnol. Biofuels">
        <title>Enhanced degradation of softwood versus hardwood by the white-rot fungus Pycnoporus coccineus.</title>
        <authorList>
            <person name="Couturier M."/>
            <person name="Navarro D."/>
            <person name="Chevret D."/>
            <person name="Henrissat B."/>
            <person name="Piumi F."/>
            <person name="Ruiz-Duenas F.J."/>
            <person name="Martinez A.T."/>
            <person name="Grigoriev I.V."/>
            <person name="Riley R."/>
            <person name="Lipzen A."/>
            <person name="Berrin J.G."/>
            <person name="Master E.R."/>
            <person name="Rosso M.N."/>
        </authorList>
    </citation>
    <scope>NUCLEOTIDE SEQUENCE [LARGE SCALE GENOMIC DNA]</scope>
    <source>
        <strain evidence="12 13">BRFM310</strain>
    </source>
</reference>
<dbReference type="PRINTS" id="PR00463">
    <property type="entry name" value="EP450I"/>
</dbReference>
<dbReference type="GO" id="GO:0020037">
    <property type="term" value="F:heme binding"/>
    <property type="evidence" value="ECO:0007669"/>
    <property type="project" value="InterPro"/>
</dbReference>
<dbReference type="EMBL" id="KZ084132">
    <property type="protein sequence ID" value="OSC98998.1"/>
    <property type="molecule type" value="Genomic_DNA"/>
</dbReference>
<dbReference type="InterPro" id="IPR001128">
    <property type="entry name" value="Cyt_P450"/>
</dbReference>
<evidence type="ECO:0000256" key="4">
    <source>
        <dbReference type="ARBA" id="ARBA00022723"/>
    </source>
</evidence>
<dbReference type="AlphaFoldDB" id="A0A1Y2ICZ5"/>
<comment type="cofactor">
    <cofactor evidence="1 8">
        <name>heme</name>
        <dbReference type="ChEBI" id="CHEBI:30413"/>
    </cofactor>
</comment>
<keyword evidence="11" id="KW-0812">Transmembrane</keyword>
<dbReference type="GO" id="GO:0004497">
    <property type="term" value="F:monooxygenase activity"/>
    <property type="evidence" value="ECO:0007669"/>
    <property type="project" value="UniProtKB-KW"/>
</dbReference>
<evidence type="ECO:0000256" key="8">
    <source>
        <dbReference type="PIRSR" id="PIRSR602401-1"/>
    </source>
</evidence>
<keyword evidence="13" id="KW-1185">Reference proteome</keyword>
<feature type="region of interest" description="Disordered" evidence="10">
    <location>
        <begin position="552"/>
        <end position="571"/>
    </location>
</feature>
<evidence type="ECO:0000256" key="2">
    <source>
        <dbReference type="ARBA" id="ARBA00010617"/>
    </source>
</evidence>
<proteinExistence type="inferred from homology"/>
<gene>
    <name evidence="12" type="ORF">PYCCODRAFT_1438806</name>
</gene>
<comment type="similarity">
    <text evidence="2 9">Belongs to the cytochrome P450 family.</text>
</comment>
<dbReference type="SUPFAM" id="SSF48264">
    <property type="entry name" value="Cytochrome P450"/>
    <property type="match status" value="1"/>
</dbReference>
<dbReference type="Proteomes" id="UP000193067">
    <property type="component" value="Unassembled WGS sequence"/>
</dbReference>
<evidence type="ECO:0000256" key="7">
    <source>
        <dbReference type="ARBA" id="ARBA00023033"/>
    </source>
</evidence>
<dbReference type="Pfam" id="PF00067">
    <property type="entry name" value="p450"/>
    <property type="match status" value="1"/>
</dbReference>
<sequence length="599" mass="68422">MLQRSKLPPGVPFLIRRLFFNLAPATAILAASRLLEVVFQLRPPTVAIIVIALLSIPALYILRIVLHEWHVRRAAARIGAVLPPRWEGRSIGNMDILDHVMERFYKGYITDGVWDKMGELGYLYAISIMWDTSYFTTDANVTKAVLATEFLDFEKGDEFRDSMGTVLGTGVFNADGEMWKFHRNMTRPYFSRDRISHFELFDRHANLLISKMKDRFRGGHAVDFQDAIARFTLDSATEFLFGKCVNSLESDLPYAHNDPIGPKLVREPNVAERFAQAFSEAQQVIALRWQVGWIWHMQELLRDKAAEHMQVVDQFLQPILEEAIAKNRAAKSQGSISSVDHKPDENETLLDHLVRFTSDPAVLHDETLNILIAGRDTTATTLTYAVYLMCLYPDVFKRLRTEILEKLGPSQVPTFDDVRSLKYLRAVINETLRLYPAVPFNVRVANRDTTLPNPNPGGPRVFVPAKTAIAYSVFLMHRRKDYWGPDALLFDPDRWLDERLNKYFTANPFIFVPFNAGPRICLGQQFAYNEMSFFLIRLLQNFSMIELDLSAQPPDARPPPEWASAEGQKGKEKVIPKSHLTLYVQGGLWVKMTEAEKEA</sequence>
<evidence type="ECO:0000313" key="13">
    <source>
        <dbReference type="Proteomes" id="UP000193067"/>
    </source>
</evidence>
<feature type="binding site" description="axial binding residue" evidence="8">
    <location>
        <position position="521"/>
    </location>
    <ligand>
        <name>heme</name>
        <dbReference type="ChEBI" id="CHEBI:30413"/>
    </ligand>
    <ligandPart>
        <name>Fe</name>
        <dbReference type="ChEBI" id="CHEBI:18248"/>
    </ligandPart>
</feature>
<keyword evidence="11" id="KW-1133">Transmembrane helix</keyword>
<dbReference type="STRING" id="1353009.A0A1Y2ICZ5"/>